<evidence type="ECO:0000313" key="4">
    <source>
        <dbReference type="EMBL" id="KAK4191779.1"/>
    </source>
</evidence>
<keyword evidence="5" id="KW-1185">Reference proteome</keyword>
<reference evidence="4" key="1">
    <citation type="journal article" date="2023" name="Mol. Phylogenet. Evol.">
        <title>Genome-scale phylogeny and comparative genomics of the fungal order Sordariales.</title>
        <authorList>
            <person name="Hensen N."/>
            <person name="Bonometti L."/>
            <person name="Westerberg I."/>
            <person name="Brannstrom I.O."/>
            <person name="Guillou S."/>
            <person name="Cros-Aarteil S."/>
            <person name="Calhoun S."/>
            <person name="Haridas S."/>
            <person name="Kuo A."/>
            <person name="Mondo S."/>
            <person name="Pangilinan J."/>
            <person name="Riley R."/>
            <person name="LaButti K."/>
            <person name="Andreopoulos B."/>
            <person name="Lipzen A."/>
            <person name="Chen C."/>
            <person name="Yan M."/>
            <person name="Daum C."/>
            <person name="Ng V."/>
            <person name="Clum A."/>
            <person name="Steindorff A."/>
            <person name="Ohm R.A."/>
            <person name="Martin F."/>
            <person name="Silar P."/>
            <person name="Natvig D.O."/>
            <person name="Lalanne C."/>
            <person name="Gautier V."/>
            <person name="Ament-Velasquez S.L."/>
            <person name="Kruys A."/>
            <person name="Hutchinson M.I."/>
            <person name="Powell A.J."/>
            <person name="Barry K."/>
            <person name="Miller A.N."/>
            <person name="Grigoriev I.V."/>
            <person name="Debuchy R."/>
            <person name="Gladieux P."/>
            <person name="Hiltunen Thoren M."/>
            <person name="Johannesson H."/>
        </authorList>
    </citation>
    <scope>NUCLEOTIDE SEQUENCE</scope>
    <source>
        <strain evidence="4">PSN309</strain>
    </source>
</reference>
<evidence type="ECO:0000256" key="1">
    <source>
        <dbReference type="ARBA" id="ARBA00023125"/>
    </source>
</evidence>
<evidence type="ECO:0000313" key="5">
    <source>
        <dbReference type="Proteomes" id="UP001302126"/>
    </source>
</evidence>
<comment type="caution">
    <text evidence="4">The sequence shown here is derived from an EMBL/GenBank/DDBJ whole genome shotgun (WGS) entry which is preliminary data.</text>
</comment>
<dbReference type="AlphaFoldDB" id="A0AAN6X0L1"/>
<dbReference type="GO" id="GO:0003677">
    <property type="term" value="F:DNA binding"/>
    <property type="evidence" value="ECO:0007669"/>
    <property type="project" value="UniProtKB-KW"/>
</dbReference>
<dbReference type="PROSITE" id="PS51253">
    <property type="entry name" value="HTH_CENPB"/>
    <property type="match status" value="1"/>
</dbReference>
<feature type="domain" description="HTH CENPB-type" evidence="3">
    <location>
        <begin position="7"/>
        <end position="82"/>
    </location>
</feature>
<keyword evidence="1" id="KW-0238">DNA-binding</keyword>
<name>A0AAN6X0L1_9PEZI</name>
<proteinExistence type="predicted"/>
<evidence type="ECO:0000256" key="2">
    <source>
        <dbReference type="SAM" id="MobiDB-lite"/>
    </source>
</evidence>
<reference evidence="4" key="2">
    <citation type="submission" date="2023-05" db="EMBL/GenBank/DDBJ databases">
        <authorList>
            <consortium name="Lawrence Berkeley National Laboratory"/>
            <person name="Steindorff A."/>
            <person name="Hensen N."/>
            <person name="Bonometti L."/>
            <person name="Westerberg I."/>
            <person name="Brannstrom I.O."/>
            <person name="Guillou S."/>
            <person name="Cros-Aarteil S."/>
            <person name="Calhoun S."/>
            <person name="Haridas S."/>
            <person name="Kuo A."/>
            <person name="Mondo S."/>
            <person name="Pangilinan J."/>
            <person name="Riley R."/>
            <person name="Labutti K."/>
            <person name="Andreopoulos B."/>
            <person name="Lipzen A."/>
            <person name="Chen C."/>
            <person name="Yanf M."/>
            <person name="Daum C."/>
            <person name="Ng V."/>
            <person name="Clum A."/>
            <person name="Ohm R."/>
            <person name="Martin F."/>
            <person name="Silar P."/>
            <person name="Natvig D."/>
            <person name="Lalanne C."/>
            <person name="Gautier V."/>
            <person name="Ament-Velasquez S.L."/>
            <person name="Kruys A."/>
            <person name="Hutchinson M.I."/>
            <person name="Powell A.J."/>
            <person name="Barry K."/>
            <person name="Miller A.N."/>
            <person name="Grigoriev I.V."/>
            <person name="Debuchy R."/>
            <person name="Gladieux P."/>
            <person name="Thoren M.H."/>
            <person name="Johannesson H."/>
        </authorList>
    </citation>
    <scope>NUCLEOTIDE SEQUENCE</scope>
    <source>
        <strain evidence="4">PSN309</strain>
    </source>
</reference>
<dbReference type="EMBL" id="MU864357">
    <property type="protein sequence ID" value="KAK4191779.1"/>
    <property type="molecule type" value="Genomic_DNA"/>
</dbReference>
<protein>
    <recommendedName>
        <fullName evidence="3">HTH CENPB-type domain-containing protein</fullName>
    </recommendedName>
</protein>
<organism evidence="4 5">
    <name type="scientific">Podospora australis</name>
    <dbReference type="NCBI Taxonomy" id="1536484"/>
    <lineage>
        <taxon>Eukaryota</taxon>
        <taxon>Fungi</taxon>
        <taxon>Dikarya</taxon>
        <taxon>Ascomycota</taxon>
        <taxon>Pezizomycotina</taxon>
        <taxon>Sordariomycetes</taxon>
        <taxon>Sordariomycetidae</taxon>
        <taxon>Sordariales</taxon>
        <taxon>Podosporaceae</taxon>
        <taxon>Podospora</taxon>
    </lineage>
</organism>
<sequence>MSVRLTKKRGKRQKLYDQDEDLLETWVGNERAQGNNPSVGEITDMANTYGSARVGPGVDPFTPVDNKWTISFLKRRNPPLIALPEPKSSGTSSSSSCLATSDMEPQSKADLSQGRVYSAEEIEQFLWKSVHKTWKDKNDALGVLSEIAG</sequence>
<evidence type="ECO:0000259" key="3">
    <source>
        <dbReference type="PROSITE" id="PS51253"/>
    </source>
</evidence>
<dbReference type="InterPro" id="IPR006600">
    <property type="entry name" value="HTH_CenpB_DNA-bd_dom"/>
</dbReference>
<dbReference type="Proteomes" id="UP001302126">
    <property type="component" value="Unassembled WGS sequence"/>
</dbReference>
<accession>A0AAN6X0L1</accession>
<gene>
    <name evidence="4" type="ORF">QBC35DRAFT_470455</name>
</gene>
<feature type="region of interest" description="Disordered" evidence="2">
    <location>
        <begin position="80"/>
        <end position="114"/>
    </location>
</feature>